<sequence length="119" mass="14189">MIFNSLKEWKNKLVEYSRYPEVYVIVEGKNDIKTLSNLGVKNLYSLKGKRFYDVVEDLEYCKLCILLLDLDKQGEKIFNKLKFILEREGIPVEISFREYLKNFNIKEIENLPIEELNDC</sequence>
<dbReference type="EMBL" id="REFO01000011">
    <property type="protein sequence ID" value="RMA97159.1"/>
    <property type="molecule type" value="Genomic_DNA"/>
</dbReference>
<evidence type="ECO:0000313" key="3">
    <source>
        <dbReference type="Proteomes" id="UP000280842"/>
    </source>
</evidence>
<dbReference type="PANTHER" id="PTHR39964:SF2">
    <property type="entry name" value="UPF0292 PROTEIN MJ1624"/>
    <property type="match status" value="1"/>
</dbReference>
<dbReference type="SUPFAM" id="SSF110455">
    <property type="entry name" value="Toprim domain"/>
    <property type="match status" value="1"/>
</dbReference>
<keyword evidence="2" id="KW-0540">Nuclease</keyword>
<keyword evidence="3" id="KW-1185">Reference proteome</keyword>
<dbReference type="GO" id="GO:0004519">
    <property type="term" value="F:endonuclease activity"/>
    <property type="evidence" value="ECO:0007669"/>
    <property type="project" value="UniProtKB-KW"/>
</dbReference>
<evidence type="ECO:0000259" key="1">
    <source>
        <dbReference type="PROSITE" id="PS50880"/>
    </source>
</evidence>
<dbReference type="RefSeq" id="WP_121922946.1">
    <property type="nucleotide sequence ID" value="NZ_REFO01000011.1"/>
</dbReference>
<protein>
    <submittedName>
        <fullName evidence="2">5S rRNA maturation endonuclease (Ribonuclease M5)</fullName>
    </submittedName>
</protein>
<keyword evidence="2" id="KW-0255">Endonuclease</keyword>
<dbReference type="InterPro" id="IPR006171">
    <property type="entry name" value="TOPRIM_dom"/>
</dbReference>
<keyword evidence="2" id="KW-0378">Hydrolase</keyword>
<dbReference type="Proteomes" id="UP000280842">
    <property type="component" value="Unassembled WGS sequence"/>
</dbReference>
<dbReference type="Pfam" id="PF01751">
    <property type="entry name" value="Toprim"/>
    <property type="match status" value="1"/>
</dbReference>
<accession>A0A3M0BLL1</accession>
<name>A0A3M0BLL1_9AQUI</name>
<feature type="domain" description="Toprim" evidence="1">
    <location>
        <begin position="21"/>
        <end position="100"/>
    </location>
</feature>
<dbReference type="PANTHER" id="PTHR39964">
    <property type="entry name" value="UPF0292 PROTEIN TK1411"/>
    <property type="match status" value="1"/>
</dbReference>
<proteinExistence type="predicted"/>
<comment type="caution">
    <text evidence="2">The sequence shown here is derived from an EMBL/GenBank/DDBJ whole genome shotgun (WGS) entry which is preliminary data.</text>
</comment>
<organism evidence="2 3">
    <name type="scientific">Hydrogenothermus marinus</name>
    <dbReference type="NCBI Taxonomy" id="133270"/>
    <lineage>
        <taxon>Bacteria</taxon>
        <taxon>Pseudomonadati</taxon>
        <taxon>Aquificota</taxon>
        <taxon>Aquificia</taxon>
        <taxon>Aquificales</taxon>
        <taxon>Hydrogenothermaceae</taxon>
        <taxon>Hydrogenothermus</taxon>
    </lineage>
</organism>
<dbReference type="OrthoDB" id="14353at2"/>
<gene>
    <name evidence="2" type="ORF">CLV39_0814</name>
</gene>
<dbReference type="PROSITE" id="PS50880">
    <property type="entry name" value="TOPRIM"/>
    <property type="match status" value="1"/>
</dbReference>
<evidence type="ECO:0000313" key="2">
    <source>
        <dbReference type="EMBL" id="RMA97159.1"/>
    </source>
</evidence>
<dbReference type="AlphaFoldDB" id="A0A3M0BLL1"/>
<reference evidence="2 3" key="1">
    <citation type="submission" date="2018-10" db="EMBL/GenBank/DDBJ databases">
        <title>Genomic Encyclopedia of Archaeal and Bacterial Type Strains, Phase II (KMG-II): from individual species to whole genera.</title>
        <authorList>
            <person name="Goeker M."/>
        </authorList>
    </citation>
    <scope>NUCLEOTIDE SEQUENCE [LARGE SCALE GENOMIC DNA]</scope>
    <source>
        <strain evidence="2 3">VM1</strain>
    </source>
</reference>
<dbReference type="Gene3D" id="3.40.1360.10">
    <property type="match status" value="1"/>
</dbReference>